<keyword evidence="2" id="KW-0540">Nuclease</keyword>
<dbReference type="InterPro" id="IPR039907">
    <property type="entry name" value="NOB1"/>
</dbReference>
<feature type="compositionally biased region" description="Polar residues" evidence="9">
    <location>
        <begin position="16"/>
        <end position="25"/>
    </location>
</feature>
<dbReference type="GO" id="GO:0005737">
    <property type="term" value="C:cytoplasm"/>
    <property type="evidence" value="ECO:0007669"/>
    <property type="project" value="UniProtKB-ARBA"/>
</dbReference>
<dbReference type="InterPro" id="IPR033411">
    <property type="entry name" value="Ribonuclease_PIN"/>
</dbReference>
<feature type="domain" description="Ribonuclease PIN" evidence="11">
    <location>
        <begin position="39"/>
        <end position="127"/>
    </location>
</feature>
<keyword evidence="6 7" id="KW-0539">Nucleus</keyword>
<comment type="subcellular location">
    <subcellularLocation>
        <location evidence="7">Nucleus</location>
        <location evidence="7">Nucleolus</location>
    </subcellularLocation>
</comment>
<dbReference type="InterPro" id="IPR014881">
    <property type="entry name" value="NOB1_Zn-bd"/>
</dbReference>
<organism evidence="12 13">
    <name type="scientific">Furculomyces boomerangus</name>
    <dbReference type="NCBI Taxonomy" id="61424"/>
    <lineage>
        <taxon>Eukaryota</taxon>
        <taxon>Fungi</taxon>
        <taxon>Fungi incertae sedis</taxon>
        <taxon>Zoopagomycota</taxon>
        <taxon>Kickxellomycotina</taxon>
        <taxon>Harpellomycetes</taxon>
        <taxon>Harpellales</taxon>
        <taxon>Harpellaceae</taxon>
        <taxon>Furculomyces</taxon>
    </lineage>
</organism>
<evidence type="ECO:0000256" key="7">
    <source>
        <dbReference type="PIRNR" id="PIRNR037125"/>
    </source>
</evidence>
<dbReference type="PIRSF" id="PIRSF037125">
    <property type="entry name" value="D-site_20S_pre-rRNA_nuclease"/>
    <property type="match status" value="1"/>
</dbReference>
<proteinExistence type="inferred from homology"/>
<dbReference type="CDD" id="cd09876">
    <property type="entry name" value="PIN_Nob1-like"/>
    <property type="match status" value="1"/>
</dbReference>
<comment type="caution">
    <text evidence="12">The sequence shown here is derived from an EMBL/GenBank/DDBJ whole genome shotgun (WGS) entry which is preliminary data.</text>
</comment>
<feature type="binding site" evidence="8">
    <location>
        <position position="356"/>
    </location>
    <ligand>
        <name>Zn(2+)</name>
        <dbReference type="ChEBI" id="CHEBI:29105"/>
    </ligand>
</feature>
<evidence type="ECO:0000256" key="9">
    <source>
        <dbReference type="SAM" id="MobiDB-lite"/>
    </source>
</evidence>
<dbReference type="InterPro" id="IPR036283">
    <property type="entry name" value="NOB1_Zf-like_sf"/>
</dbReference>
<dbReference type="GO" id="GO:0004521">
    <property type="term" value="F:RNA endonuclease activity"/>
    <property type="evidence" value="ECO:0007669"/>
    <property type="project" value="UniProtKB-UniRule"/>
</dbReference>
<feature type="binding site" evidence="8">
    <location>
        <position position="353"/>
    </location>
    <ligand>
        <name>Zn(2+)</name>
        <dbReference type="ChEBI" id="CHEBI:29105"/>
    </ligand>
</feature>
<feature type="binding site" evidence="8">
    <location>
        <position position="371"/>
    </location>
    <ligand>
        <name>Zn(2+)</name>
        <dbReference type="ChEBI" id="CHEBI:29105"/>
    </ligand>
</feature>
<dbReference type="PANTHER" id="PTHR12814">
    <property type="entry name" value="RNA-BINDING PROTEIN NOB1"/>
    <property type="match status" value="1"/>
</dbReference>
<dbReference type="Pfam" id="PF17146">
    <property type="entry name" value="PIN_6"/>
    <property type="match status" value="1"/>
</dbReference>
<dbReference type="STRING" id="61424.A0A2T9Z371"/>
<evidence type="ECO:0000256" key="1">
    <source>
        <dbReference type="ARBA" id="ARBA00005858"/>
    </source>
</evidence>
<dbReference type="Gene3D" id="6.20.210.10">
    <property type="entry name" value="Nin one binding (NOB1), Zn-ribbon-like"/>
    <property type="match status" value="1"/>
</dbReference>
<keyword evidence="5 7" id="KW-0862">Zinc</keyword>
<sequence length="513" mass="57466">MDQLSLENLKIDSPEKNTQVNEPLGNASQELPQKKYKYLVLDTNPLLKGDDLSPYAEKFVTISEVLGEIVSKQARDRLDFIKLKLDIEELIPDSNSINTVIQMAKQTGDFNSLSITDIKVISLALMLNKQAENTQVHENKVETEKNTTEPVNSITELIAGPKDLKADEKQSLIDTKENTLIQNETTGLDEKAKEVDNFFMGEVEDPITENVLKESEGNTNQDINLEESGEEEIDETHGENGDENDDGGEWTVVSKPEKVIRKNKYENVFGWGGEWITPENINKAKLLDSTNVRDIKSALQERTGSSTPLTTQIHVGTVTSDFAMQNVLLNLGLNLVSLDGYLIKELKTWVMRCHACFATTPKMDVQFCPSCGHTTMIRTSVSTFKTKGGQIRTKVHLKKNFQYKLQGTKFSIPTPVGGRSGKDIITRADDKRYTDSIDRRNTLLSKMERQQLQGDGGLWDVGYIPTMLIGSQSETKSRNGEKFDTRGMPIVGFGRKNPNKSKKTGNRKKKNLD</sequence>
<dbReference type="Gene3D" id="3.40.50.1010">
    <property type="entry name" value="5'-nuclease"/>
    <property type="match status" value="1"/>
</dbReference>
<dbReference type="Pfam" id="PF08772">
    <property type="entry name" value="Zn_ribbon_NOB1"/>
    <property type="match status" value="1"/>
</dbReference>
<feature type="compositionally biased region" description="Basic residues" evidence="9">
    <location>
        <begin position="497"/>
        <end position="513"/>
    </location>
</feature>
<dbReference type="GO" id="GO:0046872">
    <property type="term" value="F:metal ion binding"/>
    <property type="evidence" value="ECO:0007669"/>
    <property type="project" value="UniProtKB-UniRule"/>
</dbReference>
<dbReference type="Proteomes" id="UP000245699">
    <property type="component" value="Unassembled WGS sequence"/>
</dbReference>
<evidence type="ECO:0000259" key="11">
    <source>
        <dbReference type="Pfam" id="PF17146"/>
    </source>
</evidence>
<evidence type="ECO:0000313" key="13">
    <source>
        <dbReference type="Proteomes" id="UP000245699"/>
    </source>
</evidence>
<gene>
    <name evidence="12" type="ORF">BB559_001074</name>
</gene>
<dbReference type="PANTHER" id="PTHR12814:SF2">
    <property type="entry name" value="RNA-BINDING PROTEIN NOB1"/>
    <property type="match status" value="1"/>
</dbReference>
<dbReference type="FunFam" id="3.40.50.1010:FF:000020">
    <property type="entry name" value="20S-pre-rRNA D-site endonuclease NOB1"/>
    <property type="match status" value="1"/>
</dbReference>
<evidence type="ECO:0000256" key="4">
    <source>
        <dbReference type="ARBA" id="ARBA00022801"/>
    </source>
</evidence>
<accession>A0A2T9Z371</accession>
<dbReference type="GO" id="GO:0005730">
    <property type="term" value="C:nucleolus"/>
    <property type="evidence" value="ECO:0007669"/>
    <property type="project" value="UniProtKB-SubCell"/>
</dbReference>
<feature type="domain" description="Nin one binding (NOB1) Zn-ribbon-like" evidence="10">
    <location>
        <begin position="343"/>
        <end position="418"/>
    </location>
</feature>
<reference evidence="12 13" key="1">
    <citation type="journal article" date="2018" name="MBio">
        <title>Comparative Genomics Reveals the Core Gene Toolbox for the Fungus-Insect Symbiosis.</title>
        <authorList>
            <person name="Wang Y."/>
            <person name="Stata M."/>
            <person name="Wang W."/>
            <person name="Stajich J.E."/>
            <person name="White M.M."/>
            <person name="Moncalvo J.M."/>
        </authorList>
    </citation>
    <scope>NUCLEOTIDE SEQUENCE [LARGE SCALE GENOMIC DNA]</scope>
    <source>
        <strain evidence="12 13">AUS-77-4</strain>
    </source>
</reference>
<comment type="similarity">
    <text evidence="1 7">Belongs to the NOB1 family.</text>
</comment>
<evidence type="ECO:0000256" key="3">
    <source>
        <dbReference type="ARBA" id="ARBA00022723"/>
    </source>
</evidence>
<dbReference type="SUPFAM" id="SSF144206">
    <property type="entry name" value="NOB1 zinc finger-like"/>
    <property type="match status" value="1"/>
</dbReference>
<dbReference type="InterPro" id="IPR017117">
    <property type="entry name" value="Nob1_euk"/>
</dbReference>
<protein>
    <recommendedName>
        <fullName evidence="7">20S-pre-rRNA D-site endonuclease NOB1</fullName>
    </recommendedName>
</protein>
<evidence type="ECO:0000256" key="5">
    <source>
        <dbReference type="ARBA" id="ARBA00022833"/>
    </source>
</evidence>
<evidence type="ECO:0000256" key="8">
    <source>
        <dbReference type="PIRSR" id="PIRSR037125-1"/>
    </source>
</evidence>
<dbReference type="GO" id="GO:0016787">
    <property type="term" value="F:hydrolase activity"/>
    <property type="evidence" value="ECO:0007669"/>
    <property type="project" value="UniProtKB-KW"/>
</dbReference>
<evidence type="ECO:0000259" key="10">
    <source>
        <dbReference type="Pfam" id="PF08772"/>
    </source>
</evidence>
<dbReference type="GO" id="GO:0030490">
    <property type="term" value="P:maturation of SSU-rRNA"/>
    <property type="evidence" value="ECO:0007669"/>
    <property type="project" value="TreeGrafter"/>
</dbReference>
<evidence type="ECO:0000313" key="12">
    <source>
        <dbReference type="EMBL" id="PVU99019.1"/>
    </source>
</evidence>
<comment type="function">
    <text evidence="7">Required for the synthesis of 40S ribosome subunits. Has a role in processing 20S pre-rRNA into the mature 18S rRNA, where it is required for cleavage at the 3' end of the mature 18S rRNA (D-site). Accompanies the 20S pre-rRNA from the nucleus to the cytoplasm.</text>
</comment>
<evidence type="ECO:0000256" key="6">
    <source>
        <dbReference type="ARBA" id="ARBA00023242"/>
    </source>
</evidence>
<feature type="compositionally biased region" description="Acidic residues" evidence="9">
    <location>
        <begin position="224"/>
        <end position="234"/>
    </location>
</feature>
<keyword evidence="3 7" id="KW-0479">Metal-binding</keyword>
<dbReference type="OrthoDB" id="446759at2759"/>
<dbReference type="AlphaFoldDB" id="A0A2T9Z371"/>
<feature type="region of interest" description="Disordered" evidence="9">
    <location>
        <begin position="1"/>
        <end position="25"/>
    </location>
</feature>
<dbReference type="GO" id="GO:0030688">
    <property type="term" value="C:preribosome, small subunit precursor"/>
    <property type="evidence" value="ECO:0007669"/>
    <property type="project" value="TreeGrafter"/>
</dbReference>
<keyword evidence="13" id="KW-1185">Reference proteome</keyword>
<feature type="binding site" evidence="8">
    <location>
        <position position="368"/>
    </location>
    <ligand>
        <name>Zn(2+)</name>
        <dbReference type="ChEBI" id="CHEBI:29105"/>
    </ligand>
</feature>
<keyword evidence="4" id="KW-0378">Hydrolase</keyword>
<dbReference type="EMBL" id="MBFT01000057">
    <property type="protein sequence ID" value="PVU99019.1"/>
    <property type="molecule type" value="Genomic_DNA"/>
</dbReference>
<evidence type="ECO:0000256" key="2">
    <source>
        <dbReference type="ARBA" id="ARBA00022722"/>
    </source>
</evidence>
<feature type="compositionally biased region" description="Basic and acidic residues" evidence="9">
    <location>
        <begin position="475"/>
        <end position="485"/>
    </location>
</feature>
<feature type="region of interest" description="Disordered" evidence="9">
    <location>
        <begin position="215"/>
        <end position="251"/>
    </location>
</feature>
<name>A0A2T9Z371_9FUNG</name>
<feature type="region of interest" description="Disordered" evidence="9">
    <location>
        <begin position="472"/>
        <end position="513"/>
    </location>
</feature>